<evidence type="ECO:0000256" key="1">
    <source>
        <dbReference type="SAM" id="MobiDB-lite"/>
    </source>
</evidence>
<dbReference type="RefSeq" id="WP_149113213.1">
    <property type="nucleotide sequence ID" value="NZ_CP042425.1"/>
</dbReference>
<accession>A0A5C1AKQ8</accession>
<keyword evidence="3" id="KW-1185">Reference proteome</keyword>
<evidence type="ECO:0000313" key="2">
    <source>
        <dbReference type="EMBL" id="QEL18747.1"/>
    </source>
</evidence>
<sequence length="137" mass="15322">MKVIVRNVGLRRWKAENDPQLRESHGRGLTDLEIASEMGFAEGTVRTRRLALGLAANARPMKPRGQHHTAKEPPLPVFKVDPLKLAEDTLGTADFDKKLMRLRGSAIKLTPLMRETNARLKAQGKPQCLHNPDWAAK</sequence>
<dbReference type="AlphaFoldDB" id="A0A5C1AKQ8"/>
<gene>
    <name evidence="2" type="ORF">PX52LOC_05784</name>
</gene>
<dbReference type="EMBL" id="CP042425">
    <property type="protein sequence ID" value="QEL18747.1"/>
    <property type="molecule type" value="Genomic_DNA"/>
</dbReference>
<protein>
    <submittedName>
        <fullName evidence="2">Uncharacterized protein</fullName>
    </submittedName>
</protein>
<feature type="region of interest" description="Disordered" evidence="1">
    <location>
        <begin position="57"/>
        <end position="76"/>
    </location>
</feature>
<organism evidence="2 3">
    <name type="scientific">Limnoglobus roseus</name>
    <dbReference type="NCBI Taxonomy" id="2598579"/>
    <lineage>
        <taxon>Bacteria</taxon>
        <taxon>Pseudomonadati</taxon>
        <taxon>Planctomycetota</taxon>
        <taxon>Planctomycetia</taxon>
        <taxon>Gemmatales</taxon>
        <taxon>Gemmataceae</taxon>
        <taxon>Limnoglobus</taxon>
    </lineage>
</organism>
<reference evidence="3" key="1">
    <citation type="submission" date="2019-08" db="EMBL/GenBank/DDBJ databases">
        <title>Limnoglobus roseus gen. nov., sp. nov., a novel freshwater planctomycete with a giant genome from the family Gemmataceae.</title>
        <authorList>
            <person name="Kulichevskaya I.S."/>
            <person name="Naumoff D.G."/>
            <person name="Miroshnikov K."/>
            <person name="Ivanova A."/>
            <person name="Philippov D.A."/>
            <person name="Hakobyan A."/>
            <person name="Rijpstra I.C."/>
            <person name="Sinninghe Damste J.S."/>
            <person name="Liesack W."/>
            <person name="Dedysh S.N."/>
        </authorList>
    </citation>
    <scope>NUCLEOTIDE SEQUENCE [LARGE SCALE GENOMIC DNA]</scope>
    <source>
        <strain evidence="3">PX52</strain>
    </source>
</reference>
<dbReference type="Proteomes" id="UP000324974">
    <property type="component" value="Chromosome"/>
</dbReference>
<name>A0A5C1AKQ8_9BACT</name>
<proteinExistence type="predicted"/>
<evidence type="ECO:0000313" key="3">
    <source>
        <dbReference type="Proteomes" id="UP000324974"/>
    </source>
</evidence>
<dbReference type="KEGG" id="lrs:PX52LOC_05784"/>